<dbReference type="Pfam" id="PF02325">
    <property type="entry name" value="CCB3_YggT"/>
    <property type="match status" value="1"/>
</dbReference>
<proteinExistence type="predicted"/>
<dbReference type="Proteomes" id="UP000198341">
    <property type="component" value="Chromosome 5"/>
</dbReference>
<dbReference type="GO" id="GO:0016020">
    <property type="term" value="C:membrane"/>
    <property type="evidence" value="ECO:0007669"/>
    <property type="project" value="InterPro"/>
</dbReference>
<keyword evidence="2" id="KW-1185">Reference proteome</keyword>
<dbReference type="PANTHER" id="PTHR33219">
    <property type="entry name" value="YLMG HOMOLOG PROTEIN 2, CHLOROPLASTIC"/>
    <property type="match status" value="1"/>
</dbReference>
<dbReference type="GO" id="GO:0010020">
    <property type="term" value="P:chloroplast fission"/>
    <property type="evidence" value="ECO:0007669"/>
    <property type="project" value="TreeGrafter"/>
</dbReference>
<reference evidence="1 2" key="1">
    <citation type="submission" date="2011-10" db="EMBL/GenBank/DDBJ databases">
        <authorList>
            <person name="Genoscope - CEA"/>
        </authorList>
    </citation>
    <scope>NUCLEOTIDE SEQUENCE [LARGE SCALE GENOMIC DNA]</scope>
    <source>
        <strain evidence="1 2">RCC 1105</strain>
    </source>
</reference>
<dbReference type="InterPro" id="IPR003425">
    <property type="entry name" value="CCB3/YggT"/>
</dbReference>
<name>K8EVH3_9CHLO</name>
<gene>
    <name evidence="1" type="ORF">Bathy05g04870</name>
</gene>
<dbReference type="EMBL" id="FO082274">
    <property type="protein sequence ID" value="CCO16455.1"/>
    <property type="molecule type" value="Genomic_DNA"/>
</dbReference>
<accession>K8EVH3</accession>
<dbReference type="eggNOG" id="ENOG502S4TK">
    <property type="taxonomic scope" value="Eukaryota"/>
</dbReference>
<dbReference type="OrthoDB" id="2066at2759"/>
<dbReference type="KEGG" id="bpg:Bathy05g04870"/>
<dbReference type="GeneID" id="19015990"/>
<sequence>MAQLGRAIAVASSSSSSSSSTSFLFNPLNELRQAARSGFNSARKNISENKDAKKANAVFCASMSAAQYNSKHNNRRSNNNKNTMNEIMVPIRGTNKFLGAMIPGDSAVEVVLTSGLFSTLNIYNTLLIGRLIVTWFPAAPQQIVYPLATICDPYLNLFRGIIPPLGGIDLSPILAFTALNFFTSTAAALPAQIDGDGNIVGVPEKKNVFKGLFAEKKEKR</sequence>
<dbReference type="PANTHER" id="PTHR33219:SF14">
    <property type="entry name" value="PROTEIN COFACTOR ASSEMBLY OF COMPLEX C SUBUNIT B CCB3, CHLOROPLASTIC-RELATED"/>
    <property type="match status" value="1"/>
</dbReference>
<dbReference type="RefSeq" id="XP_007512897.1">
    <property type="nucleotide sequence ID" value="XM_007512835.1"/>
</dbReference>
<evidence type="ECO:0000313" key="1">
    <source>
        <dbReference type="EMBL" id="CCO16455.1"/>
    </source>
</evidence>
<evidence type="ECO:0000313" key="2">
    <source>
        <dbReference type="Proteomes" id="UP000198341"/>
    </source>
</evidence>
<evidence type="ECO:0008006" key="3">
    <source>
        <dbReference type="Google" id="ProtNLM"/>
    </source>
</evidence>
<protein>
    <recommendedName>
        <fullName evidence="3">YGGT family protein</fullName>
    </recommendedName>
</protein>
<dbReference type="AlphaFoldDB" id="K8EVH3"/>
<dbReference type="STRING" id="41875.K8EVH3"/>
<organism evidence="1 2">
    <name type="scientific">Bathycoccus prasinos</name>
    <dbReference type="NCBI Taxonomy" id="41875"/>
    <lineage>
        <taxon>Eukaryota</taxon>
        <taxon>Viridiplantae</taxon>
        <taxon>Chlorophyta</taxon>
        <taxon>Mamiellophyceae</taxon>
        <taxon>Mamiellales</taxon>
        <taxon>Bathycoccaceae</taxon>
        <taxon>Bathycoccus</taxon>
    </lineage>
</organism>